<dbReference type="InterPro" id="IPR029472">
    <property type="entry name" value="Copia-like_N"/>
</dbReference>
<protein>
    <recommendedName>
        <fullName evidence="2">Retrotransposon Copia-like N-terminal domain-containing protein</fullName>
    </recommendedName>
</protein>
<feature type="domain" description="Retrotransposon Copia-like N-terminal" evidence="2">
    <location>
        <begin position="22"/>
        <end position="69"/>
    </location>
</feature>
<evidence type="ECO:0000313" key="3">
    <source>
        <dbReference type="EMBL" id="KAF7837740.1"/>
    </source>
</evidence>
<dbReference type="OrthoDB" id="5544992at2759"/>
<dbReference type="PANTHER" id="PTHR37610:SF40">
    <property type="entry name" value="OS01G0909600 PROTEIN"/>
    <property type="match status" value="1"/>
</dbReference>
<dbReference type="AlphaFoldDB" id="A0A834X479"/>
<accession>A0A834X479</accession>
<evidence type="ECO:0000313" key="4">
    <source>
        <dbReference type="Proteomes" id="UP000634136"/>
    </source>
</evidence>
<dbReference type="Pfam" id="PF14244">
    <property type="entry name" value="Retrotran_gag_3"/>
    <property type="match status" value="1"/>
</dbReference>
<comment type="caution">
    <text evidence="3">The sequence shown here is derived from an EMBL/GenBank/DDBJ whole genome shotgun (WGS) entry which is preliminary data.</text>
</comment>
<dbReference type="EMBL" id="JAAIUW010000003">
    <property type="protein sequence ID" value="KAF7837740.1"/>
    <property type="molecule type" value="Genomic_DNA"/>
</dbReference>
<evidence type="ECO:0000256" key="1">
    <source>
        <dbReference type="SAM" id="MobiDB-lite"/>
    </source>
</evidence>
<gene>
    <name evidence="3" type="ORF">G2W53_006222</name>
</gene>
<organism evidence="3 4">
    <name type="scientific">Senna tora</name>
    <dbReference type="NCBI Taxonomy" id="362788"/>
    <lineage>
        <taxon>Eukaryota</taxon>
        <taxon>Viridiplantae</taxon>
        <taxon>Streptophyta</taxon>
        <taxon>Embryophyta</taxon>
        <taxon>Tracheophyta</taxon>
        <taxon>Spermatophyta</taxon>
        <taxon>Magnoliopsida</taxon>
        <taxon>eudicotyledons</taxon>
        <taxon>Gunneridae</taxon>
        <taxon>Pentapetalae</taxon>
        <taxon>rosids</taxon>
        <taxon>fabids</taxon>
        <taxon>Fabales</taxon>
        <taxon>Fabaceae</taxon>
        <taxon>Caesalpinioideae</taxon>
        <taxon>Cassia clade</taxon>
        <taxon>Senna</taxon>
    </lineage>
</organism>
<keyword evidence="4" id="KW-1185">Reference proteome</keyword>
<dbReference type="Proteomes" id="UP000634136">
    <property type="component" value="Unassembled WGS sequence"/>
</dbReference>
<feature type="compositionally biased region" description="Basic and acidic residues" evidence="1">
    <location>
        <begin position="304"/>
        <end position="317"/>
    </location>
</feature>
<proteinExistence type="predicted"/>
<name>A0A834X479_9FABA</name>
<feature type="region of interest" description="Disordered" evidence="1">
    <location>
        <begin position="266"/>
        <end position="347"/>
    </location>
</feature>
<dbReference type="PANTHER" id="PTHR37610">
    <property type="entry name" value="CCHC-TYPE DOMAIN-CONTAINING PROTEIN"/>
    <property type="match status" value="1"/>
</dbReference>
<reference evidence="3" key="1">
    <citation type="submission" date="2020-09" db="EMBL/GenBank/DDBJ databases">
        <title>Genome-Enabled Discovery of Anthraquinone Biosynthesis in Senna tora.</title>
        <authorList>
            <person name="Kang S.-H."/>
            <person name="Pandey R.P."/>
            <person name="Lee C.-M."/>
            <person name="Sim J.-S."/>
            <person name="Jeong J.-T."/>
            <person name="Choi B.-S."/>
            <person name="Jung M."/>
            <person name="Ginzburg D."/>
            <person name="Zhao K."/>
            <person name="Won S.Y."/>
            <person name="Oh T.-J."/>
            <person name="Yu Y."/>
            <person name="Kim N.-H."/>
            <person name="Lee O.R."/>
            <person name="Lee T.-H."/>
            <person name="Bashyal P."/>
            <person name="Kim T.-S."/>
            <person name="Lee W.-H."/>
            <person name="Kawkins C."/>
            <person name="Kim C.-K."/>
            <person name="Kim J.S."/>
            <person name="Ahn B.O."/>
            <person name="Rhee S.Y."/>
            <person name="Sohng J.K."/>
        </authorList>
    </citation>
    <scope>NUCLEOTIDE SEQUENCE</scope>
    <source>
        <tissue evidence="3">Leaf</tissue>
    </source>
</reference>
<evidence type="ECO:0000259" key="2">
    <source>
        <dbReference type="Pfam" id="PF14244"/>
    </source>
</evidence>
<sequence>MADETRSSSNLKETNEASYRLHNFDHPGMPLVNTTLDGKNYFGWSIAIRTALEAKDKVGFIDGSLPAPKAPAEYKKWKTVDSMIKSWIRNSFTKELADTFICCISSKNLWDVLEESKEDKKRCNCDYQVKSLFYLWALVWINTAVQRNVEELDISLSSHHCALGVFSFHLHNTCGSQIVWVAPAGTPTFHNLITSHISLATLQWEHVMPMIQKSPKLQNLSIEKIVDQRRKKLVLRCVHCKDDKGNFTSEKDADFSRVYRCEYRRSPEPKKDVEEEDPTLPRHLKLNAEQQDSRSRGPTGAWDALRELEGGDHKDDSDIPLTEVTPEATGTDRSLGCTPRAGTHDLE</sequence>